<dbReference type="GO" id="GO:0006596">
    <property type="term" value="P:polyamine biosynthetic process"/>
    <property type="evidence" value="ECO:0007669"/>
    <property type="project" value="UniProtKB-KW"/>
</dbReference>
<reference evidence="2 3" key="1">
    <citation type="journal article" date="2016" name="Nat. Commun.">
        <title>Thousands of microbial genomes shed light on interconnected biogeochemical processes in an aquifer system.</title>
        <authorList>
            <person name="Anantharaman K."/>
            <person name="Brown C.T."/>
            <person name="Hug L.A."/>
            <person name="Sharon I."/>
            <person name="Castelle C.J."/>
            <person name="Probst A.J."/>
            <person name="Thomas B.C."/>
            <person name="Singh A."/>
            <person name="Wilkins M.J."/>
            <person name="Karaoz U."/>
            <person name="Brodie E.L."/>
            <person name="Williams K.H."/>
            <person name="Hubbard S.S."/>
            <person name="Banfield J.F."/>
        </authorList>
    </citation>
    <scope>NUCLEOTIDE SEQUENCE [LARGE SCALE GENOMIC DNA]</scope>
</reference>
<comment type="caution">
    <text evidence="2">The sequence shown here is derived from an EMBL/GenBank/DDBJ whole genome shotgun (WGS) entry which is preliminary data.</text>
</comment>
<dbReference type="Proteomes" id="UP000179113">
    <property type="component" value="Unassembled WGS sequence"/>
</dbReference>
<dbReference type="CDD" id="cd02440">
    <property type="entry name" value="AdoMet_MTases"/>
    <property type="match status" value="1"/>
</dbReference>
<gene>
    <name evidence="2" type="ORF">A2415_01505</name>
</gene>
<sequence length="187" mass="20867">MNIFSGLQGPQTIFETDSKYNGHVKVLEFSNGTRKIRVDNIDQSISHFSPACSRLYWGKVIEILKETQPELKDMLVLGLGGGTLVHLISKNFPGVKITSVEIDETMVNIAKNYFDLDSIPDHNVILDDALRVAIEPEKFGIREYSFDGLLVDIFVGEKFPDLGRSGNFIGALKRLLKPGGVIIFNRI</sequence>
<organism evidence="2 3">
    <name type="scientific">candidate division WWE3 bacterium RIFOXYC1_FULL_39_7</name>
    <dbReference type="NCBI Taxonomy" id="1802643"/>
    <lineage>
        <taxon>Bacteria</taxon>
        <taxon>Katanobacteria</taxon>
    </lineage>
</organism>
<dbReference type="PANTHER" id="PTHR43317:SF1">
    <property type="entry name" value="THERMOSPERMINE SYNTHASE ACAULIS5"/>
    <property type="match status" value="1"/>
</dbReference>
<keyword evidence="1" id="KW-0620">Polyamine biosynthesis</keyword>
<name>A0A1F4WKP7_UNCKA</name>
<evidence type="ECO:0000313" key="3">
    <source>
        <dbReference type="Proteomes" id="UP000179113"/>
    </source>
</evidence>
<dbReference type="Pfam" id="PF01564">
    <property type="entry name" value="Spermine_synth"/>
    <property type="match status" value="1"/>
</dbReference>
<feature type="non-terminal residue" evidence="2">
    <location>
        <position position="187"/>
    </location>
</feature>
<dbReference type="PANTHER" id="PTHR43317">
    <property type="entry name" value="THERMOSPERMINE SYNTHASE ACAULIS5"/>
    <property type="match status" value="1"/>
</dbReference>
<protein>
    <submittedName>
        <fullName evidence="2">Uncharacterized protein</fullName>
    </submittedName>
</protein>
<evidence type="ECO:0000256" key="1">
    <source>
        <dbReference type="ARBA" id="ARBA00023115"/>
    </source>
</evidence>
<dbReference type="EMBL" id="MEWA01000012">
    <property type="protein sequence ID" value="OGC70015.1"/>
    <property type="molecule type" value="Genomic_DNA"/>
</dbReference>
<proteinExistence type="predicted"/>
<accession>A0A1F4WKP7</accession>
<dbReference type="AlphaFoldDB" id="A0A1F4WKP7"/>
<dbReference type="InterPro" id="IPR029063">
    <property type="entry name" value="SAM-dependent_MTases_sf"/>
</dbReference>
<dbReference type="SUPFAM" id="SSF53335">
    <property type="entry name" value="S-adenosyl-L-methionine-dependent methyltransferases"/>
    <property type="match status" value="1"/>
</dbReference>
<dbReference type="Gene3D" id="3.40.50.150">
    <property type="entry name" value="Vaccinia Virus protein VP39"/>
    <property type="match status" value="1"/>
</dbReference>
<evidence type="ECO:0000313" key="2">
    <source>
        <dbReference type="EMBL" id="OGC70015.1"/>
    </source>
</evidence>